<dbReference type="OMA" id="LWLMRQA"/>
<dbReference type="NCBIfam" id="TIGR01464">
    <property type="entry name" value="hemE"/>
    <property type="match status" value="1"/>
</dbReference>
<dbReference type="Pfam" id="PF01208">
    <property type="entry name" value="URO-D"/>
    <property type="match status" value="1"/>
</dbReference>
<dbReference type="PhylomeDB" id="E9G230"/>
<dbReference type="OrthoDB" id="339900at2759"/>
<reference evidence="16 17" key="1">
    <citation type="journal article" date="2011" name="Science">
        <title>The ecoresponsive genome of Daphnia pulex.</title>
        <authorList>
            <person name="Colbourne J.K."/>
            <person name="Pfrender M.E."/>
            <person name="Gilbert D."/>
            <person name="Thomas W.K."/>
            <person name="Tucker A."/>
            <person name="Oakley T.H."/>
            <person name="Tokishita S."/>
            <person name="Aerts A."/>
            <person name="Arnold G.J."/>
            <person name="Basu M.K."/>
            <person name="Bauer D.J."/>
            <person name="Caceres C.E."/>
            <person name="Carmel L."/>
            <person name="Casola C."/>
            <person name="Choi J.H."/>
            <person name="Detter J.C."/>
            <person name="Dong Q."/>
            <person name="Dusheyko S."/>
            <person name="Eads B.D."/>
            <person name="Frohlich T."/>
            <person name="Geiler-Samerotte K.A."/>
            <person name="Gerlach D."/>
            <person name="Hatcher P."/>
            <person name="Jogdeo S."/>
            <person name="Krijgsveld J."/>
            <person name="Kriventseva E.V."/>
            <person name="Kultz D."/>
            <person name="Laforsch C."/>
            <person name="Lindquist E."/>
            <person name="Lopez J."/>
            <person name="Manak J.R."/>
            <person name="Muller J."/>
            <person name="Pangilinan J."/>
            <person name="Patwardhan R.P."/>
            <person name="Pitluck S."/>
            <person name="Pritham E.J."/>
            <person name="Rechtsteiner A."/>
            <person name="Rho M."/>
            <person name="Rogozin I.B."/>
            <person name="Sakarya O."/>
            <person name="Salamov A."/>
            <person name="Schaack S."/>
            <person name="Shapiro H."/>
            <person name="Shiga Y."/>
            <person name="Skalitzky C."/>
            <person name="Smith Z."/>
            <person name="Souvorov A."/>
            <person name="Sung W."/>
            <person name="Tang Z."/>
            <person name="Tsuchiya D."/>
            <person name="Tu H."/>
            <person name="Vos H."/>
            <person name="Wang M."/>
            <person name="Wolf Y.I."/>
            <person name="Yamagata H."/>
            <person name="Yamada T."/>
            <person name="Ye Y."/>
            <person name="Shaw J.R."/>
            <person name="Andrews J."/>
            <person name="Crease T.J."/>
            <person name="Tang H."/>
            <person name="Lucas S.M."/>
            <person name="Robertson H.M."/>
            <person name="Bork P."/>
            <person name="Koonin E.V."/>
            <person name="Zdobnov E.M."/>
            <person name="Grigoriev I.V."/>
            <person name="Lynch M."/>
            <person name="Boore J.L."/>
        </authorList>
    </citation>
    <scope>NUCLEOTIDE SEQUENCE [LARGE SCALE GENOMIC DNA]</scope>
</reference>
<evidence type="ECO:0000313" key="16">
    <source>
        <dbReference type="EMBL" id="EFX86377.1"/>
    </source>
</evidence>
<organism evidence="16 17">
    <name type="scientific">Daphnia pulex</name>
    <name type="common">Water flea</name>
    <dbReference type="NCBI Taxonomy" id="6669"/>
    <lineage>
        <taxon>Eukaryota</taxon>
        <taxon>Metazoa</taxon>
        <taxon>Ecdysozoa</taxon>
        <taxon>Arthropoda</taxon>
        <taxon>Crustacea</taxon>
        <taxon>Branchiopoda</taxon>
        <taxon>Diplostraca</taxon>
        <taxon>Cladocera</taxon>
        <taxon>Anomopoda</taxon>
        <taxon>Daphniidae</taxon>
        <taxon>Daphnia</taxon>
    </lineage>
</organism>
<feature type="domain" description="Uroporphyrinogen decarboxylase (URO-D)" evidence="15">
    <location>
        <begin position="146"/>
        <end position="162"/>
    </location>
</feature>
<dbReference type="GO" id="GO:0004853">
    <property type="term" value="F:uroporphyrinogen decarboxylase activity"/>
    <property type="evidence" value="ECO:0000318"/>
    <property type="project" value="GO_Central"/>
</dbReference>
<dbReference type="EC" id="4.1.1.37" evidence="4 12"/>
<evidence type="ECO:0000256" key="4">
    <source>
        <dbReference type="ARBA" id="ARBA00012288"/>
    </source>
</evidence>
<comment type="catalytic activity">
    <reaction evidence="11">
        <text>uroporphyrinogen III + 4 H(+) = coproporphyrinogen III + 4 CO2</text>
        <dbReference type="Rhea" id="RHEA:19865"/>
        <dbReference type="ChEBI" id="CHEBI:15378"/>
        <dbReference type="ChEBI" id="CHEBI:16526"/>
        <dbReference type="ChEBI" id="CHEBI:57308"/>
        <dbReference type="ChEBI" id="CHEBI:57309"/>
        <dbReference type="EC" id="4.1.1.37"/>
    </reaction>
    <physiologicalReaction direction="left-to-right" evidence="11">
        <dbReference type="Rhea" id="RHEA:19866"/>
    </physiologicalReaction>
</comment>
<gene>
    <name evidence="16" type="ORF">DAPPUDRAFT_299574</name>
</gene>
<evidence type="ECO:0000256" key="8">
    <source>
        <dbReference type="ARBA" id="ARBA00023133"/>
    </source>
</evidence>
<sequence>MDLNFPTLKNDRILRAAVGEETDKVPVWVMRQAGRYLPEFRATRVKHDFFSLCRTPEIACEVTLQPIRRFPLDAAIIFSDILVVPQALGMEVLMQAGEGPVFTSPLITPEDLRVLETPVNVDEKLGYVFEAINLTRHKLEGRVPLIGFAGAPWTLMSYMIEGGGSKTMAKSKAWLYRYPTESHKLLQILTDVIVDFLIGQVKAGAQMLQVFESHAEYLGPEIFAQFALPYIKQIQERVREKVNVPMCIFPKGGHFSLEQLSTAGYDIIGLDWTIKPDEGRQKVGSNITVQGNMDPCALYGPKENIRAIAKDMVSRFGKHRYIANLGHGIYPDVDPEHLAAFIDGIHDA</sequence>
<evidence type="ECO:0000256" key="6">
    <source>
        <dbReference type="ARBA" id="ARBA00022490"/>
    </source>
</evidence>
<accession>E9G230</accession>
<dbReference type="FunCoup" id="E9G230">
    <property type="interactions" value="796"/>
</dbReference>
<comment type="subcellular location">
    <subcellularLocation>
        <location evidence="1">Cytoplasm</location>
    </subcellularLocation>
</comment>
<name>E9G230_DAPPU</name>
<evidence type="ECO:0000256" key="7">
    <source>
        <dbReference type="ARBA" id="ARBA00022793"/>
    </source>
</evidence>
<dbReference type="eggNOG" id="KOG2872">
    <property type="taxonomic scope" value="Eukaryota"/>
</dbReference>
<feature type="domain" description="Uroporphyrinogen decarboxylase (URO-D)" evidence="14">
    <location>
        <begin position="26"/>
        <end position="35"/>
    </location>
</feature>
<dbReference type="InterPro" id="IPR038071">
    <property type="entry name" value="UROD/MetE-like_sf"/>
</dbReference>
<dbReference type="Proteomes" id="UP000000305">
    <property type="component" value="Unassembled WGS sequence"/>
</dbReference>
<proteinExistence type="inferred from homology"/>
<dbReference type="PROSITE" id="PS00907">
    <property type="entry name" value="UROD_2"/>
    <property type="match status" value="1"/>
</dbReference>
<dbReference type="FunFam" id="3.20.20.210:FF:000004">
    <property type="entry name" value="Uroporphyrinogen decarboxylase"/>
    <property type="match status" value="1"/>
</dbReference>
<dbReference type="SUPFAM" id="SSF51726">
    <property type="entry name" value="UROD/MetE-like"/>
    <property type="match status" value="1"/>
</dbReference>
<dbReference type="PROSITE" id="PS00906">
    <property type="entry name" value="UROD_1"/>
    <property type="match status" value="1"/>
</dbReference>
<evidence type="ECO:0000256" key="11">
    <source>
        <dbReference type="ARBA" id="ARBA00048411"/>
    </source>
</evidence>
<dbReference type="UniPathway" id="UPA00251">
    <property type="reaction ID" value="UER00321"/>
</dbReference>
<dbReference type="Gene3D" id="3.20.20.210">
    <property type="match status" value="1"/>
</dbReference>
<dbReference type="InterPro" id="IPR000257">
    <property type="entry name" value="Uroporphyrinogen_deCOase"/>
</dbReference>
<evidence type="ECO:0000256" key="13">
    <source>
        <dbReference type="RuleBase" id="RU004169"/>
    </source>
</evidence>
<evidence type="ECO:0000256" key="2">
    <source>
        <dbReference type="ARBA" id="ARBA00004804"/>
    </source>
</evidence>
<evidence type="ECO:0000313" key="17">
    <source>
        <dbReference type="Proteomes" id="UP000000305"/>
    </source>
</evidence>
<dbReference type="InterPro" id="IPR006361">
    <property type="entry name" value="Uroporphyrinogen_deCO2ase_HemE"/>
</dbReference>
<dbReference type="STRING" id="6669.E9G230"/>
<dbReference type="PANTHER" id="PTHR21091:SF169">
    <property type="entry name" value="UROPORPHYRINOGEN DECARBOXYLASE"/>
    <property type="match status" value="1"/>
</dbReference>
<dbReference type="PANTHER" id="PTHR21091">
    <property type="entry name" value="METHYLTETRAHYDROFOLATE:HOMOCYSTEINE METHYLTRANSFERASE RELATED"/>
    <property type="match status" value="1"/>
</dbReference>
<dbReference type="GO" id="GO:0006782">
    <property type="term" value="P:protoporphyrinogen IX biosynthetic process"/>
    <property type="evidence" value="ECO:0007669"/>
    <property type="project" value="UniProtKB-UniPathway"/>
</dbReference>
<dbReference type="GO" id="GO:0006783">
    <property type="term" value="P:heme biosynthetic process"/>
    <property type="evidence" value="ECO:0000318"/>
    <property type="project" value="GO_Central"/>
</dbReference>
<evidence type="ECO:0000256" key="3">
    <source>
        <dbReference type="ARBA" id="ARBA00009935"/>
    </source>
</evidence>
<dbReference type="AlphaFoldDB" id="E9G230"/>
<keyword evidence="6" id="KW-0963">Cytoplasm</keyword>
<dbReference type="GO" id="GO:0005829">
    <property type="term" value="C:cytosol"/>
    <property type="evidence" value="ECO:0000318"/>
    <property type="project" value="GO_Central"/>
</dbReference>
<evidence type="ECO:0000256" key="10">
    <source>
        <dbReference type="ARBA" id="ARBA00023244"/>
    </source>
</evidence>
<protein>
    <recommendedName>
        <fullName evidence="5 12">Uroporphyrinogen decarboxylase</fullName>
        <ecNumber evidence="4 12">4.1.1.37</ecNumber>
    </recommendedName>
</protein>
<comment type="similarity">
    <text evidence="3 13">Belongs to the uroporphyrinogen decarboxylase family.</text>
</comment>
<dbReference type="EMBL" id="GL732530">
    <property type="protein sequence ID" value="EFX86377.1"/>
    <property type="molecule type" value="Genomic_DNA"/>
</dbReference>
<keyword evidence="10 12" id="KW-0627">Porphyrin biosynthesis</keyword>
<evidence type="ECO:0000259" key="14">
    <source>
        <dbReference type="PROSITE" id="PS00906"/>
    </source>
</evidence>
<dbReference type="CDD" id="cd00717">
    <property type="entry name" value="URO-D"/>
    <property type="match status" value="1"/>
</dbReference>
<dbReference type="InParanoid" id="E9G230"/>
<evidence type="ECO:0000256" key="5">
    <source>
        <dbReference type="ARBA" id="ARBA00014308"/>
    </source>
</evidence>
<evidence type="ECO:0000256" key="1">
    <source>
        <dbReference type="ARBA" id="ARBA00004496"/>
    </source>
</evidence>
<comment type="pathway">
    <text evidence="2 12">Porphyrin-containing compound metabolism; protoporphyrin-IX biosynthesis; coproporphyrinogen-III from 5-aminolevulinate: step 4/4.</text>
</comment>
<evidence type="ECO:0000256" key="12">
    <source>
        <dbReference type="RuleBase" id="RU000554"/>
    </source>
</evidence>
<evidence type="ECO:0000259" key="15">
    <source>
        <dbReference type="PROSITE" id="PS00907"/>
    </source>
</evidence>
<keyword evidence="9 12" id="KW-0456">Lyase</keyword>
<keyword evidence="7 12" id="KW-0210">Decarboxylase</keyword>
<dbReference type="KEGG" id="dpx:DAPPUDRAFT_299574"/>
<dbReference type="HOGENOM" id="CLU_040933_0_0_1"/>
<evidence type="ECO:0000256" key="9">
    <source>
        <dbReference type="ARBA" id="ARBA00023239"/>
    </source>
</evidence>
<dbReference type="HAMAP" id="MF_00218">
    <property type="entry name" value="URO_D"/>
    <property type="match status" value="1"/>
</dbReference>
<keyword evidence="17" id="KW-1185">Reference proteome</keyword>
<keyword evidence="8" id="KW-0350">Heme biosynthesis</keyword>